<evidence type="ECO:0000256" key="1">
    <source>
        <dbReference type="SAM" id="MobiDB-lite"/>
    </source>
</evidence>
<protein>
    <submittedName>
        <fullName evidence="2">Uncharacterized protein</fullName>
    </submittedName>
</protein>
<name>A0A8H2Y1Q7_9AGAM</name>
<dbReference type="EMBL" id="CAJMWQ010001172">
    <property type="protein sequence ID" value="CAE6438740.1"/>
    <property type="molecule type" value="Genomic_DNA"/>
</dbReference>
<reference evidence="2" key="1">
    <citation type="submission" date="2021-01" db="EMBL/GenBank/DDBJ databases">
        <authorList>
            <person name="Kaushik A."/>
        </authorList>
    </citation>
    <scope>NUCLEOTIDE SEQUENCE</scope>
    <source>
        <strain evidence="2">AG1-1B</strain>
    </source>
</reference>
<evidence type="ECO:0000313" key="2">
    <source>
        <dbReference type="EMBL" id="CAE6438740.1"/>
    </source>
</evidence>
<comment type="caution">
    <text evidence="2">The sequence shown here is derived from an EMBL/GenBank/DDBJ whole genome shotgun (WGS) entry which is preliminary data.</text>
</comment>
<dbReference type="AlphaFoldDB" id="A0A8H2Y1Q7"/>
<gene>
    <name evidence="2" type="ORF">RDB_LOCUS67252</name>
</gene>
<sequence length="384" mass="43221">MPPRSNKQAKKLDSTRDTSDNAFVYDSPALTAETLGHKGFLALPDELVHMIFLYYTEIRIEDILVNSTSLPHHFLDRFNALRNLSQLCQLSREIYLPLLWERVQICIATEGAWYREHGKNMMRKCKGLLKSSYLWPYVRTLTVCLTRFEPENVIPPFIRLLKALPNVHTLEVLHAHGSMTSILKTHFEGCTFPTIQKVVMPTCAHEILRCCPSIQEVTCNEGDGGTLVSALVSAGCSNLEVMEGIAAGPVQMKRLIKQGPPLNRVRINARMKDPEKNIRSFSKFPSLRIIEIDSGEGDVEALVKMAADTLRTCASPPAESSKKDRKGAIVSSGDGAYIEPGQPADQRLVRVIRFDRSGWQWLSDREKWTPAQFIPTKVEEYPVS</sequence>
<feature type="region of interest" description="Disordered" evidence="1">
    <location>
        <begin position="314"/>
        <end position="338"/>
    </location>
</feature>
<proteinExistence type="predicted"/>
<accession>A0A8H2Y1Q7</accession>
<organism evidence="2 3">
    <name type="scientific">Rhizoctonia solani</name>
    <dbReference type="NCBI Taxonomy" id="456999"/>
    <lineage>
        <taxon>Eukaryota</taxon>
        <taxon>Fungi</taxon>
        <taxon>Dikarya</taxon>
        <taxon>Basidiomycota</taxon>
        <taxon>Agaricomycotina</taxon>
        <taxon>Agaricomycetes</taxon>
        <taxon>Cantharellales</taxon>
        <taxon>Ceratobasidiaceae</taxon>
        <taxon>Rhizoctonia</taxon>
    </lineage>
</organism>
<evidence type="ECO:0000313" key="3">
    <source>
        <dbReference type="Proteomes" id="UP000663826"/>
    </source>
</evidence>
<dbReference type="Proteomes" id="UP000663826">
    <property type="component" value="Unassembled WGS sequence"/>
</dbReference>